<reference evidence="2" key="1">
    <citation type="submission" date="2022-08" db="EMBL/GenBank/DDBJ databases">
        <title>Nisaea acidiphila sp. nov., isolated from a marine algal debris and emended description of the genus Nisaea Urios et al. 2008.</title>
        <authorList>
            <person name="Kwon K."/>
        </authorList>
    </citation>
    <scope>NUCLEOTIDE SEQUENCE</scope>
    <source>
        <strain evidence="2">MEBiC11861</strain>
    </source>
</reference>
<organism evidence="2 3">
    <name type="scientific">Nisaea acidiphila</name>
    <dbReference type="NCBI Taxonomy" id="1862145"/>
    <lineage>
        <taxon>Bacteria</taxon>
        <taxon>Pseudomonadati</taxon>
        <taxon>Pseudomonadota</taxon>
        <taxon>Alphaproteobacteria</taxon>
        <taxon>Rhodospirillales</taxon>
        <taxon>Thalassobaculaceae</taxon>
        <taxon>Nisaea</taxon>
    </lineage>
</organism>
<dbReference type="Proteomes" id="UP001060336">
    <property type="component" value="Chromosome"/>
</dbReference>
<dbReference type="InterPro" id="IPR032466">
    <property type="entry name" value="Metal_Hydrolase"/>
</dbReference>
<keyword evidence="3" id="KW-1185">Reference proteome</keyword>
<dbReference type="InterPro" id="IPR051781">
    <property type="entry name" value="Metallo-dep_Hydrolase"/>
</dbReference>
<dbReference type="RefSeq" id="WP_257770014.1">
    <property type="nucleotide sequence ID" value="NZ_CP102480.1"/>
</dbReference>
<accession>A0A9J7AWG1</accession>
<feature type="domain" description="Amidohydrolase-related" evidence="1">
    <location>
        <begin position="55"/>
        <end position="392"/>
    </location>
</feature>
<sequence>MTEETLYEGGTILDGSGATLEAHGVMVRDGRIAELAPLDRFQGFTGFRVDFTGGTLLPGLVDCHVHLTMGGEGNPAAAQASMTPGQVTMAAFKHAQQSLMSGITALRDCGGKDYLELAVRDACNSGVQIGPSILCSGKVICMTGGHGNRNGRIADGADEVIKAVREQIHAGADLIKMMATGGVMTPGVSPEDAHFTAEEMAAGVAEGLRFRKRTASHAQGSLGILNAVRAGVASIEHGIFMDDECLKEMLDAGTYLVPTLAAVRNIVANRDNGVPAQAVEKAVRVQERHIQSIRMFYEAGGKIAMGTDAGTPFNLHGENALELRYMTEIGIKPMDAIVFSTRNGIDLMGLEGRGIVAEGMHADLLIVDGDPIADIDRVADRTNHRMVIKNGVPARIKTDDGVHETHNPADNVLRFTSAANAAF</sequence>
<dbReference type="SUPFAM" id="SSF51556">
    <property type="entry name" value="Metallo-dependent hydrolases"/>
    <property type="match status" value="1"/>
</dbReference>
<dbReference type="PANTHER" id="PTHR43135">
    <property type="entry name" value="ALPHA-D-RIBOSE 1-METHYLPHOSPHONATE 5-TRIPHOSPHATE DIPHOSPHATASE"/>
    <property type="match status" value="1"/>
</dbReference>
<dbReference type="EMBL" id="CP102480">
    <property type="protein sequence ID" value="UUX50785.1"/>
    <property type="molecule type" value="Genomic_DNA"/>
</dbReference>
<evidence type="ECO:0000259" key="1">
    <source>
        <dbReference type="Pfam" id="PF01979"/>
    </source>
</evidence>
<dbReference type="Gene3D" id="3.20.20.140">
    <property type="entry name" value="Metal-dependent hydrolases"/>
    <property type="match status" value="1"/>
</dbReference>
<dbReference type="KEGG" id="naci:NUH88_03575"/>
<dbReference type="InterPro" id="IPR011059">
    <property type="entry name" value="Metal-dep_hydrolase_composite"/>
</dbReference>
<dbReference type="SUPFAM" id="SSF51338">
    <property type="entry name" value="Composite domain of metallo-dependent hydrolases"/>
    <property type="match status" value="1"/>
</dbReference>
<dbReference type="InterPro" id="IPR006680">
    <property type="entry name" value="Amidohydro-rel"/>
</dbReference>
<gene>
    <name evidence="2" type="ORF">NUH88_03575</name>
</gene>
<evidence type="ECO:0000313" key="2">
    <source>
        <dbReference type="EMBL" id="UUX50785.1"/>
    </source>
</evidence>
<dbReference type="Pfam" id="PF01979">
    <property type="entry name" value="Amidohydro_1"/>
    <property type="match status" value="1"/>
</dbReference>
<dbReference type="GO" id="GO:0016810">
    <property type="term" value="F:hydrolase activity, acting on carbon-nitrogen (but not peptide) bonds"/>
    <property type="evidence" value="ECO:0007669"/>
    <property type="project" value="InterPro"/>
</dbReference>
<dbReference type="InterPro" id="IPR057744">
    <property type="entry name" value="OTAase-like"/>
</dbReference>
<dbReference type="AlphaFoldDB" id="A0A9J7AWG1"/>
<dbReference type="PANTHER" id="PTHR43135:SF3">
    <property type="entry name" value="ALPHA-D-RIBOSE 1-METHYLPHOSPHONATE 5-TRIPHOSPHATE DIPHOSPHATASE"/>
    <property type="match status" value="1"/>
</dbReference>
<name>A0A9J7AWG1_9PROT</name>
<dbReference type="Gene3D" id="2.30.40.10">
    <property type="entry name" value="Urease, subunit C, domain 1"/>
    <property type="match status" value="1"/>
</dbReference>
<protein>
    <submittedName>
        <fullName evidence="2">Amidohydrolase family protein</fullName>
    </submittedName>
</protein>
<proteinExistence type="predicted"/>
<evidence type="ECO:0000313" key="3">
    <source>
        <dbReference type="Proteomes" id="UP001060336"/>
    </source>
</evidence>
<dbReference type="CDD" id="cd01299">
    <property type="entry name" value="Met_dep_hydrolase_A"/>
    <property type="match status" value="1"/>
</dbReference>